<comment type="caution">
    <text evidence="1">The sequence shown here is derived from an EMBL/GenBank/DDBJ whole genome shotgun (WGS) entry which is preliminary data.</text>
</comment>
<proteinExistence type="predicted"/>
<sequence>MSFNPGPEDVKQLQKLQMKLFSAMNGGKTKHMVSMMEFREDFANFYGATEDITASAGTGELGDSSSLSELNFLASKRI</sequence>
<accession>X0S9C9</accession>
<dbReference type="AlphaFoldDB" id="X0S9C9"/>
<reference evidence="1" key="1">
    <citation type="journal article" date="2014" name="Front. Microbiol.">
        <title>High frequency of phylogenetically diverse reductive dehalogenase-homologous genes in deep subseafloor sedimentary metagenomes.</title>
        <authorList>
            <person name="Kawai M."/>
            <person name="Futagami T."/>
            <person name="Toyoda A."/>
            <person name="Takaki Y."/>
            <person name="Nishi S."/>
            <person name="Hori S."/>
            <person name="Arai W."/>
            <person name="Tsubouchi T."/>
            <person name="Morono Y."/>
            <person name="Uchiyama I."/>
            <person name="Ito T."/>
            <person name="Fujiyama A."/>
            <person name="Inagaki F."/>
            <person name="Takami H."/>
        </authorList>
    </citation>
    <scope>NUCLEOTIDE SEQUENCE</scope>
    <source>
        <strain evidence="1">Expedition CK06-06</strain>
    </source>
</reference>
<name>X0S9C9_9ZZZZ</name>
<feature type="non-terminal residue" evidence="1">
    <location>
        <position position="78"/>
    </location>
</feature>
<gene>
    <name evidence="1" type="ORF">S01H1_15340</name>
</gene>
<evidence type="ECO:0000313" key="1">
    <source>
        <dbReference type="EMBL" id="GAF72522.1"/>
    </source>
</evidence>
<organism evidence="1">
    <name type="scientific">marine sediment metagenome</name>
    <dbReference type="NCBI Taxonomy" id="412755"/>
    <lineage>
        <taxon>unclassified sequences</taxon>
        <taxon>metagenomes</taxon>
        <taxon>ecological metagenomes</taxon>
    </lineage>
</organism>
<protein>
    <submittedName>
        <fullName evidence="1">Uncharacterized protein</fullName>
    </submittedName>
</protein>
<dbReference type="EMBL" id="BARS01008005">
    <property type="protein sequence ID" value="GAF72522.1"/>
    <property type="molecule type" value="Genomic_DNA"/>
</dbReference>